<feature type="domain" description="Metallo-beta-lactamase" evidence="1">
    <location>
        <begin position="22"/>
        <end position="209"/>
    </location>
</feature>
<sequence length="273" mass="31049">MFVNHVVSEGIYHIEDPNGFGGVCATLIIGKEKALLFDTCYGLFNLKEHIRSITDLPVIVVCSHGHFDHVGGSYQFDQIYIHQEDVVLAQSHTSIDKKRLAISQAKEKGLFLEDYDLDKFLNSKLPTLNVIEEEICFDLGDRRIKVIHLPGHTKGSIGIIDEKSRILFAGDAVSPFIWIFGEEATKLSEYIETLKKLKEFDFYIFYIAHSIYPFPKNKIDKLLHCAENVDISKSVYFSVPFIPEKQLLMYSEGEGDIGNPDYCAIVYEPEKFA</sequence>
<reference key="1">
    <citation type="submission" date="2010-09" db="EMBL/GenBank/DDBJ databases">
        <title>Complete sequence of Caldicellulosiruptor hydrothermalis 108.</title>
        <authorList>
            <consortium name="US DOE Joint Genome Institute"/>
            <person name="Lucas S."/>
            <person name="Copeland A."/>
            <person name="Lapidus A."/>
            <person name="Cheng J.-F."/>
            <person name="Bruce D."/>
            <person name="Goodwin L."/>
            <person name="Pitluck S."/>
            <person name="Davenport K."/>
            <person name="Detter J.C."/>
            <person name="Han C."/>
            <person name="Tapia R."/>
            <person name="Land M."/>
            <person name="Hauser L."/>
            <person name="Chang Y.-J."/>
            <person name="Jeffries C."/>
            <person name="Kyrpides N."/>
            <person name="Ivanova N."/>
            <person name="Mikhailova N."/>
            <person name="Blumer-Schuette S.E."/>
            <person name="Kelly R.M."/>
            <person name="Woyke T."/>
        </authorList>
    </citation>
    <scope>NUCLEOTIDE SEQUENCE</scope>
    <source>
        <strain>108</strain>
    </source>
</reference>
<dbReference type="eggNOG" id="COG0491">
    <property type="taxonomic scope" value="Bacteria"/>
</dbReference>
<dbReference type="STRING" id="632292.Calhy_2340"/>
<dbReference type="InterPro" id="IPR036866">
    <property type="entry name" value="RibonucZ/Hydroxyglut_hydro"/>
</dbReference>
<dbReference type="EMBL" id="CP002219">
    <property type="protein sequence ID" value="ADQ08040.1"/>
    <property type="molecule type" value="Genomic_DNA"/>
</dbReference>
<dbReference type="KEGG" id="chd:Calhy_2340"/>
<dbReference type="PANTHER" id="PTHR42951">
    <property type="entry name" value="METALLO-BETA-LACTAMASE DOMAIN-CONTAINING"/>
    <property type="match status" value="1"/>
</dbReference>
<protein>
    <submittedName>
        <fullName evidence="2">Beta-lactamase domain protein</fullName>
    </submittedName>
</protein>
<dbReference type="SMART" id="SM00849">
    <property type="entry name" value="Lactamase_B"/>
    <property type="match status" value="1"/>
</dbReference>
<organism evidence="2 3">
    <name type="scientific">Caldicellulosiruptor hydrothermalis (strain DSM 18901 / VKM B-2411 / 108)</name>
    <dbReference type="NCBI Taxonomy" id="632292"/>
    <lineage>
        <taxon>Bacteria</taxon>
        <taxon>Bacillati</taxon>
        <taxon>Bacillota</taxon>
        <taxon>Bacillota incertae sedis</taxon>
        <taxon>Caldicellulosiruptorales</taxon>
        <taxon>Caldicellulosiruptoraceae</taxon>
        <taxon>Caldicellulosiruptor</taxon>
    </lineage>
</organism>
<dbReference type="InterPro" id="IPR001279">
    <property type="entry name" value="Metallo-B-lactamas"/>
</dbReference>
<reference evidence="2 3" key="2">
    <citation type="journal article" date="2011" name="J. Bacteriol.">
        <title>Complete genome sequences for the anaerobic, extremely thermophilic plant biomass-degrading bacteria Caldicellulosiruptor hydrothermalis, Caldicellulosiruptor kristjanssonii, Caldicellulosiruptor kronotskyensis, Caldicellulosiruptor owensenis, and Caldicellulosiruptor lactoaceticus.</title>
        <authorList>
            <person name="Blumer-Schuette S.E."/>
            <person name="Ozdemir I."/>
            <person name="Mistry D."/>
            <person name="Lucas S."/>
            <person name="Lapidus A."/>
            <person name="Cheng J.F."/>
            <person name="Goodwin L.A."/>
            <person name="Pitluck S."/>
            <person name="Land M.L."/>
            <person name="Hauser L.J."/>
            <person name="Woyke T."/>
            <person name="Mikhailova N."/>
            <person name="Pati A."/>
            <person name="Kyrpides N.C."/>
            <person name="Ivanova N."/>
            <person name="Detter J.C."/>
            <person name="Walston-Davenport K."/>
            <person name="Han S."/>
            <person name="Adams M.W."/>
            <person name="Kelly R.M."/>
        </authorList>
    </citation>
    <scope>NUCLEOTIDE SEQUENCE [LARGE SCALE GENOMIC DNA]</scope>
    <source>
        <strain evidence="3">DSM 18901 / VKM B-2411 / 108</strain>
    </source>
</reference>
<dbReference type="Proteomes" id="UP000006890">
    <property type="component" value="Chromosome"/>
</dbReference>
<keyword evidence="3" id="KW-1185">Reference proteome</keyword>
<evidence type="ECO:0000313" key="2">
    <source>
        <dbReference type="EMBL" id="ADQ08040.1"/>
    </source>
</evidence>
<accession>E4Q8R6</accession>
<dbReference type="SUPFAM" id="SSF56281">
    <property type="entry name" value="Metallo-hydrolase/oxidoreductase"/>
    <property type="match status" value="1"/>
</dbReference>
<dbReference type="Gene3D" id="3.60.15.10">
    <property type="entry name" value="Ribonuclease Z/Hydroxyacylglutathione hydrolase-like"/>
    <property type="match status" value="1"/>
</dbReference>
<proteinExistence type="predicted"/>
<dbReference type="OrthoDB" id="9761531at2"/>
<gene>
    <name evidence="2" type="ordered locus">Calhy_2340</name>
</gene>
<dbReference type="AlphaFoldDB" id="E4Q8R6"/>
<evidence type="ECO:0000259" key="1">
    <source>
        <dbReference type="SMART" id="SM00849"/>
    </source>
</evidence>
<evidence type="ECO:0000313" key="3">
    <source>
        <dbReference type="Proteomes" id="UP000006890"/>
    </source>
</evidence>
<dbReference type="HOGENOM" id="CLU_030571_0_1_9"/>
<dbReference type="InterPro" id="IPR050855">
    <property type="entry name" value="NDM-1-like"/>
</dbReference>
<dbReference type="Pfam" id="PF00753">
    <property type="entry name" value="Lactamase_B"/>
    <property type="match status" value="1"/>
</dbReference>
<dbReference type="PANTHER" id="PTHR42951:SF22">
    <property type="entry name" value="METALLO BETA-LACTAMASE SUPERFAMILY LIPOPROTEIN"/>
    <property type="match status" value="1"/>
</dbReference>
<name>E4Q8R6_CALH1</name>
<dbReference type="RefSeq" id="WP_013404181.1">
    <property type="nucleotide sequence ID" value="NC_014652.1"/>
</dbReference>